<dbReference type="Proteomes" id="UP001076464">
    <property type="component" value="Unassembled WGS sequence"/>
</dbReference>
<comment type="caution">
    <text evidence="1">The sequence shown here is derived from an EMBL/GenBank/DDBJ whole genome shotgun (WGS) entry which is preliminary data.</text>
</comment>
<sequence length="248" mass="26694">MPDDVQPEDAVVQLITANFPGLRVPAAVAARLPALVPRRRLADGRSLFVQGQRPTAFYAVAAGAIESRFTGADGRISVLGEVAPPRFFGLAAFAARLPAEYEAVARGASEVFVIGREAYTLLMDGVPGFARALMAEFAQRYDGTLRQLQAARHLAAPERFRLALAQLAGERGVPAGDGWVRVQATQSELAQLAHVSRQTANELLAAAEADGQVRRGRGQWWWRDGGCGLMGFESRPRGSCVTRRLEAA</sequence>
<organism evidence="1 2">
    <name type="scientific">Roseateles hydrophilus</name>
    <dbReference type="NCBI Taxonomy" id="2975054"/>
    <lineage>
        <taxon>Bacteria</taxon>
        <taxon>Pseudomonadati</taxon>
        <taxon>Pseudomonadota</taxon>
        <taxon>Betaproteobacteria</taxon>
        <taxon>Burkholderiales</taxon>
        <taxon>Sphaerotilaceae</taxon>
        <taxon>Roseateles</taxon>
    </lineage>
</organism>
<accession>A0ACC6C9U3</accession>
<name>A0ACC6C9U3_9BURK</name>
<evidence type="ECO:0000313" key="2">
    <source>
        <dbReference type="Proteomes" id="UP001076464"/>
    </source>
</evidence>
<proteinExistence type="predicted"/>
<evidence type="ECO:0000313" key="1">
    <source>
        <dbReference type="EMBL" id="MCY4745155.1"/>
    </source>
</evidence>
<reference evidence="1" key="1">
    <citation type="submission" date="2022-08" db="EMBL/GenBank/DDBJ databases">
        <title>Genome sequencing of Pelomonas sp. UHG3.</title>
        <authorList>
            <person name="So Y."/>
        </authorList>
    </citation>
    <scope>NUCLEOTIDE SEQUENCE</scope>
    <source>
        <strain evidence="1">UHG3</strain>
    </source>
</reference>
<dbReference type="EMBL" id="JAPPUY010000002">
    <property type="protein sequence ID" value="MCY4745155.1"/>
    <property type="molecule type" value="Genomic_DNA"/>
</dbReference>
<protein>
    <submittedName>
        <fullName evidence="1">Crp/Fnr family transcriptional regulator</fullName>
    </submittedName>
</protein>
<keyword evidence="2" id="KW-1185">Reference proteome</keyword>
<gene>
    <name evidence="1" type="ORF">NYO99_09250</name>
</gene>